<dbReference type="WBParaSite" id="MBELARI_LOCUS4269">
    <property type="protein sequence ID" value="MBELARI_LOCUS4269"/>
    <property type="gene ID" value="MBELARI_LOCUS4269"/>
</dbReference>
<evidence type="ECO:0000256" key="1">
    <source>
        <dbReference type="ARBA" id="ARBA00006623"/>
    </source>
</evidence>
<dbReference type="InterPro" id="IPR008493">
    <property type="entry name" value="Hikeshi-like_N"/>
</dbReference>
<evidence type="ECO:0000259" key="3">
    <source>
        <dbReference type="Pfam" id="PF21057"/>
    </source>
</evidence>
<dbReference type="Pfam" id="PF05603">
    <property type="entry name" value="Hikeshi-like_N"/>
    <property type="match status" value="1"/>
</dbReference>
<dbReference type="GO" id="GO:0005634">
    <property type="term" value="C:nucleus"/>
    <property type="evidence" value="ECO:0007669"/>
    <property type="project" value="TreeGrafter"/>
</dbReference>
<dbReference type="AlphaFoldDB" id="A0AAF3FBT7"/>
<name>A0AAF3FBT7_9BILA</name>
<dbReference type="GO" id="GO:0030544">
    <property type="term" value="F:Hsp70 protein binding"/>
    <property type="evidence" value="ECO:0007669"/>
    <property type="project" value="TreeGrafter"/>
</dbReference>
<organism evidence="4 5">
    <name type="scientific">Mesorhabditis belari</name>
    <dbReference type="NCBI Taxonomy" id="2138241"/>
    <lineage>
        <taxon>Eukaryota</taxon>
        <taxon>Metazoa</taxon>
        <taxon>Ecdysozoa</taxon>
        <taxon>Nematoda</taxon>
        <taxon>Chromadorea</taxon>
        <taxon>Rhabditida</taxon>
        <taxon>Rhabditina</taxon>
        <taxon>Rhabditomorpha</taxon>
        <taxon>Rhabditoidea</taxon>
        <taxon>Rhabditidae</taxon>
        <taxon>Mesorhabditinae</taxon>
        <taxon>Mesorhabditis</taxon>
    </lineage>
</organism>
<dbReference type="Proteomes" id="UP000887575">
    <property type="component" value="Unassembled WGS sequence"/>
</dbReference>
<dbReference type="GO" id="GO:0005829">
    <property type="term" value="C:cytosol"/>
    <property type="evidence" value="ECO:0007669"/>
    <property type="project" value="TreeGrafter"/>
</dbReference>
<dbReference type="GO" id="GO:0006606">
    <property type="term" value="P:protein import into nucleus"/>
    <property type="evidence" value="ECO:0007669"/>
    <property type="project" value="TreeGrafter"/>
</dbReference>
<feature type="domain" description="Hikeshi-like N-terminal" evidence="2">
    <location>
        <begin position="9"/>
        <end position="132"/>
    </location>
</feature>
<sequence>MAQNVFGVVVGGRMLQTDFVQAGEREFMIEIPDADSINHVVIFLTGVQPFPDGTAGAVYMRWPLPSGNESNWHFLGYISNEKPSSIFKVAKLHRADAQHTGIFGSSFSASAHGTAQLGIQLDVLSEIQSRVPDGVTEPTTQSTLAEFANKMLQNLVNHAQSFTVRLPRPDGLGTNEYIPLNALQDWFNTFSRRFQQNPYFWKGLNNG</sequence>
<evidence type="ECO:0000259" key="2">
    <source>
        <dbReference type="Pfam" id="PF05603"/>
    </source>
</evidence>
<dbReference type="PANTHER" id="PTHR12925">
    <property type="entry name" value="HIKESHI FAMILY MEMBER"/>
    <property type="match status" value="1"/>
</dbReference>
<protein>
    <submittedName>
        <fullName evidence="5">Hikeshi-like domain-containing protein</fullName>
    </submittedName>
</protein>
<dbReference type="InterPro" id="IPR031318">
    <property type="entry name" value="OPI10"/>
</dbReference>
<reference evidence="5" key="1">
    <citation type="submission" date="2024-02" db="UniProtKB">
        <authorList>
            <consortium name="WormBaseParasite"/>
        </authorList>
    </citation>
    <scope>IDENTIFICATION</scope>
</reference>
<accession>A0AAF3FBT7</accession>
<dbReference type="GO" id="GO:0061608">
    <property type="term" value="F:nuclear import signal receptor activity"/>
    <property type="evidence" value="ECO:0007669"/>
    <property type="project" value="TreeGrafter"/>
</dbReference>
<keyword evidence="4" id="KW-1185">Reference proteome</keyword>
<evidence type="ECO:0000313" key="5">
    <source>
        <dbReference type="WBParaSite" id="MBELARI_LOCUS4269"/>
    </source>
</evidence>
<dbReference type="Pfam" id="PF21057">
    <property type="entry name" value="Hikeshi-like_C"/>
    <property type="match status" value="1"/>
</dbReference>
<feature type="domain" description="Hikeshi-like C-terminal" evidence="3">
    <location>
        <begin position="143"/>
        <end position="202"/>
    </location>
</feature>
<proteinExistence type="inferred from homology"/>
<dbReference type="PANTHER" id="PTHR12925:SF0">
    <property type="entry name" value="PROTEIN HIKESHI"/>
    <property type="match status" value="1"/>
</dbReference>
<evidence type="ECO:0000313" key="4">
    <source>
        <dbReference type="Proteomes" id="UP000887575"/>
    </source>
</evidence>
<dbReference type="InterPro" id="IPR048364">
    <property type="entry name" value="Hikeshi-like_C"/>
</dbReference>
<comment type="similarity">
    <text evidence="1">Belongs to the OPI10 family.</text>
</comment>